<evidence type="ECO:0000259" key="1">
    <source>
        <dbReference type="Pfam" id="PF13355"/>
    </source>
</evidence>
<comment type="caution">
    <text evidence="2">The sequence shown here is derived from an EMBL/GenBank/DDBJ whole genome shotgun (WGS) entry which is preliminary data.</text>
</comment>
<dbReference type="EMBL" id="BLLF01001479">
    <property type="protein sequence ID" value="GFH19531.1"/>
    <property type="molecule type" value="Genomic_DNA"/>
</dbReference>
<evidence type="ECO:0000313" key="3">
    <source>
        <dbReference type="Proteomes" id="UP000485058"/>
    </source>
</evidence>
<dbReference type="PANTHER" id="PTHR33925">
    <property type="entry name" value="PLASTID DIVISION PROTEIN CDP1, CHLOROPLASTIC-RELATED"/>
    <property type="match status" value="1"/>
</dbReference>
<gene>
    <name evidence="2" type="ORF">HaLaN_16488</name>
</gene>
<dbReference type="Pfam" id="PF13355">
    <property type="entry name" value="ARC6-like_IMS"/>
    <property type="match status" value="1"/>
</dbReference>
<dbReference type="InterPro" id="IPR044685">
    <property type="entry name" value="CPD1-like"/>
</dbReference>
<sequence length="276" mass="29851">MAEVSGSLRPDQQDVRKRAVRTIRELLRPPAGTADASSSQAASSVPPEFVAKLVEQLTCEELVLLLEWDTVARNPGAYNWLYPGLLEVVAAAHIEVKQAALGASHDASALSSLLVDPLLGEMTARVASFKADGWFMKYKLHKLKVLDIDTSHLSSSGGFAIAAVQLDESATLCGQAGAPEEQYRSAYVAKYQVVKGKAGAWRIAKKAIMMMLLLGLGWLVSHPLVAQARVFLALGWQLPLLWPVAQLQWAPLGLPMRCMRCAVPPAMLGASNLQAW</sequence>
<keyword evidence="3" id="KW-1185">Reference proteome</keyword>
<name>A0A699ZBN8_HAELA</name>
<proteinExistence type="predicted"/>
<feature type="domain" description="Plastid division protein CDP1-like IMS" evidence="1">
    <location>
        <begin position="95"/>
        <end position="204"/>
    </location>
</feature>
<protein>
    <submittedName>
        <fullName evidence="2">DUF4101 domain-containing protein</fullName>
    </submittedName>
</protein>
<evidence type="ECO:0000313" key="2">
    <source>
        <dbReference type="EMBL" id="GFH19531.1"/>
    </source>
</evidence>
<feature type="non-terminal residue" evidence="2">
    <location>
        <position position="276"/>
    </location>
</feature>
<reference evidence="2 3" key="1">
    <citation type="submission" date="2020-02" db="EMBL/GenBank/DDBJ databases">
        <title>Draft genome sequence of Haematococcus lacustris strain NIES-144.</title>
        <authorList>
            <person name="Morimoto D."/>
            <person name="Nakagawa S."/>
            <person name="Yoshida T."/>
            <person name="Sawayama S."/>
        </authorList>
    </citation>
    <scope>NUCLEOTIDE SEQUENCE [LARGE SCALE GENOMIC DNA]</scope>
    <source>
        <strain evidence="2 3">NIES-144</strain>
    </source>
</reference>
<dbReference type="InterPro" id="IPR025344">
    <property type="entry name" value="CDP1-like_IMS"/>
</dbReference>
<feature type="non-terminal residue" evidence="2">
    <location>
        <position position="1"/>
    </location>
</feature>
<dbReference type="PANTHER" id="PTHR33925:SF1">
    <property type="entry name" value="PROTEIN ACCUMULATION AND REPLICATION OF CHLOROPLASTS 6, CHLOROPLASTIC"/>
    <property type="match status" value="1"/>
</dbReference>
<organism evidence="2 3">
    <name type="scientific">Haematococcus lacustris</name>
    <name type="common">Green alga</name>
    <name type="synonym">Haematococcus pluvialis</name>
    <dbReference type="NCBI Taxonomy" id="44745"/>
    <lineage>
        <taxon>Eukaryota</taxon>
        <taxon>Viridiplantae</taxon>
        <taxon>Chlorophyta</taxon>
        <taxon>core chlorophytes</taxon>
        <taxon>Chlorophyceae</taxon>
        <taxon>CS clade</taxon>
        <taxon>Chlamydomonadales</taxon>
        <taxon>Haematococcaceae</taxon>
        <taxon>Haematococcus</taxon>
    </lineage>
</organism>
<dbReference type="AlphaFoldDB" id="A0A699ZBN8"/>
<dbReference type="Proteomes" id="UP000485058">
    <property type="component" value="Unassembled WGS sequence"/>
</dbReference>
<accession>A0A699ZBN8</accession>